<evidence type="ECO:0000313" key="4">
    <source>
        <dbReference type="Proteomes" id="UP000254429"/>
    </source>
</evidence>
<dbReference type="EMBL" id="UGFG01000001">
    <property type="protein sequence ID" value="STM39422.1"/>
    <property type="molecule type" value="Genomic_DNA"/>
</dbReference>
<protein>
    <submittedName>
        <fullName evidence="3">SOS mutagenesis and repair protein</fullName>
    </submittedName>
</protein>
<dbReference type="Pfam" id="PF11799">
    <property type="entry name" value="IMS_C"/>
    <property type="match status" value="1"/>
</dbReference>
<dbReference type="Proteomes" id="UP000254429">
    <property type="component" value="Unassembled WGS sequence"/>
</dbReference>
<proteinExistence type="predicted"/>
<organism evidence="3 4">
    <name type="scientific">Escherichia coli</name>
    <dbReference type="NCBI Taxonomy" id="562"/>
    <lineage>
        <taxon>Bacteria</taxon>
        <taxon>Pseudomonadati</taxon>
        <taxon>Pseudomonadota</taxon>
        <taxon>Gammaproteobacteria</taxon>
        <taxon>Enterobacterales</taxon>
        <taxon>Enterobacteriaceae</taxon>
        <taxon>Escherichia</taxon>
    </lineage>
</organism>
<dbReference type="GO" id="GO:0006281">
    <property type="term" value="P:DNA repair"/>
    <property type="evidence" value="ECO:0007669"/>
    <property type="project" value="InterPro"/>
</dbReference>
<gene>
    <name evidence="3" type="primary">umuC_1</name>
    <name evidence="3" type="ORF">NCTC8500_03237</name>
</gene>
<dbReference type="GO" id="GO:0003684">
    <property type="term" value="F:damaged DNA binding"/>
    <property type="evidence" value="ECO:0007669"/>
    <property type="project" value="InterPro"/>
</dbReference>
<name>A0A377DV06_ECOLX</name>
<dbReference type="InterPro" id="IPR017961">
    <property type="entry name" value="DNA_pol_Y-fam_little_finger"/>
</dbReference>
<dbReference type="Pfam" id="PF13438">
    <property type="entry name" value="DUF4113"/>
    <property type="match status" value="1"/>
</dbReference>
<accession>A0A377DV06</accession>
<reference evidence="3 4" key="1">
    <citation type="submission" date="2018-06" db="EMBL/GenBank/DDBJ databases">
        <authorList>
            <consortium name="Pathogen Informatics"/>
            <person name="Doyle S."/>
        </authorList>
    </citation>
    <scope>NUCLEOTIDE SEQUENCE [LARGE SCALE GENOMIC DNA]</scope>
    <source>
        <strain evidence="3 4">NCTC8500</strain>
    </source>
</reference>
<evidence type="ECO:0000259" key="1">
    <source>
        <dbReference type="Pfam" id="PF11799"/>
    </source>
</evidence>
<feature type="domain" description="DUF4113" evidence="2">
    <location>
        <begin position="72"/>
        <end position="122"/>
    </location>
</feature>
<evidence type="ECO:0000313" key="3">
    <source>
        <dbReference type="EMBL" id="STM39422.1"/>
    </source>
</evidence>
<dbReference type="InterPro" id="IPR025188">
    <property type="entry name" value="DUF4113"/>
</dbReference>
<sequence length="123" mass="13675">MNLITGNSASVKLLTPTQDSRDIINAATRSLDAIWQAGHRYQKAGVMLGISSVRESRSSILFDDNAPRPGSEQLMTVMDTLNAKEGRGTLYFAGQGIQQQWQMKRAMLSPRYTTRSSDLLRVK</sequence>
<dbReference type="AlphaFoldDB" id="A0A377DV06"/>
<feature type="domain" description="DNA polymerase Y-family little finger" evidence="1">
    <location>
        <begin position="7"/>
        <end position="49"/>
    </location>
</feature>
<evidence type="ECO:0000259" key="2">
    <source>
        <dbReference type="Pfam" id="PF13438"/>
    </source>
</evidence>